<name>A0ABU7HNT7_9PSED</name>
<dbReference type="EMBL" id="JAZDQJ010000006">
    <property type="protein sequence ID" value="MEE1933166.1"/>
    <property type="molecule type" value="Genomic_DNA"/>
</dbReference>
<keyword evidence="4" id="KW-1185">Reference proteome</keyword>
<gene>
    <name evidence="3" type="ORF">V0R50_08030</name>
</gene>
<accession>A0ABU7HNT7</accession>
<organism evidence="3 4">
    <name type="scientific">Pseudomonas ulcerans</name>
    <dbReference type="NCBI Taxonomy" id="3115852"/>
    <lineage>
        <taxon>Bacteria</taxon>
        <taxon>Pseudomonadati</taxon>
        <taxon>Pseudomonadota</taxon>
        <taxon>Gammaproteobacteria</taxon>
        <taxon>Pseudomonadales</taxon>
        <taxon>Pseudomonadaceae</taxon>
        <taxon>Pseudomonas</taxon>
    </lineage>
</organism>
<proteinExistence type="predicted"/>
<evidence type="ECO:0000313" key="4">
    <source>
        <dbReference type="Proteomes" id="UP001335100"/>
    </source>
</evidence>
<dbReference type="InterPro" id="IPR032623">
    <property type="entry name" value="FecR_N"/>
</dbReference>
<dbReference type="Pfam" id="PF04773">
    <property type="entry name" value="FecR"/>
    <property type="match status" value="1"/>
</dbReference>
<protein>
    <submittedName>
        <fullName evidence="3">FecR domain-containing protein</fullName>
    </submittedName>
</protein>
<dbReference type="PANTHER" id="PTHR30273:SF2">
    <property type="entry name" value="PROTEIN FECR"/>
    <property type="match status" value="1"/>
</dbReference>
<sequence>MSLSADNLQALEEAAEWLVRWSEGELDASEQAAWERWKGSSPQREQAWARAQLLQSRMGGLPPALALAVLDRPHNPQRRAAMLKLAVLLALLPAGWGGWELSRRQQWSADYRSAVGERRELTLADGTRITLNTDSAIDVSYDANQRLVRLRAGEIMVQTAPDVPSLARPFLVCTTQGCMQALGTRFSVRELAARTHLAVLEGAVKVVLADNRQAPPLVINAGQRTEFSAQTFGEVGPVERYAGAWTQGMLMADKLRLADFAAELSRYRRGVVRCDPDIAGLPVSGAYPVSDTQRCLNMLAQTYGIKVASHFAGYWITLSPG</sequence>
<feature type="domain" description="FecR protein" evidence="1">
    <location>
        <begin position="110"/>
        <end position="205"/>
    </location>
</feature>
<evidence type="ECO:0000259" key="1">
    <source>
        <dbReference type="Pfam" id="PF04773"/>
    </source>
</evidence>
<dbReference type="RefSeq" id="WP_330074054.1">
    <property type="nucleotide sequence ID" value="NZ_JAZDQJ010000006.1"/>
</dbReference>
<feature type="domain" description="FecR N-terminal" evidence="2">
    <location>
        <begin position="12"/>
        <end position="52"/>
    </location>
</feature>
<reference evidence="3 4" key="1">
    <citation type="submission" date="2024-01" db="EMBL/GenBank/DDBJ databases">
        <title>Unpublished Manusciprt.</title>
        <authorList>
            <person name="Duman M."/>
            <person name="Valdes E.G."/>
            <person name="Ajmi N."/>
            <person name="Altun S."/>
            <person name="Saticioglu I.B."/>
        </authorList>
    </citation>
    <scope>NUCLEOTIDE SEQUENCE [LARGE SCALE GENOMIC DNA]</scope>
    <source>
        <strain evidence="3 4">148P</strain>
    </source>
</reference>
<dbReference type="PIRSF" id="PIRSF018266">
    <property type="entry name" value="FecR"/>
    <property type="match status" value="1"/>
</dbReference>
<dbReference type="Proteomes" id="UP001335100">
    <property type="component" value="Unassembled WGS sequence"/>
</dbReference>
<dbReference type="InterPro" id="IPR006860">
    <property type="entry name" value="FecR"/>
</dbReference>
<evidence type="ECO:0000259" key="2">
    <source>
        <dbReference type="Pfam" id="PF16220"/>
    </source>
</evidence>
<dbReference type="InterPro" id="IPR012373">
    <property type="entry name" value="Ferrdict_sens_TM"/>
</dbReference>
<evidence type="ECO:0000313" key="3">
    <source>
        <dbReference type="EMBL" id="MEE1933166.1"/>
    </source>
</evidence>
<dbReference type="Gene3D" id="2.60.120.1440">
    <property type="match status" value="1"/>
</dbReference>
<comment type="caution">
    <text evidence="3">The sequence shown here is derived from an EMBL/GenBank/DDBJ whole genome shotgun (WGS) entry which is preliminary data.</text>
</comment>
<dbReference type="Pfam" id="PF16220">
    <property type="entry name" value="DUF4880"/>
    <property type="match status" value="1"/>
</dbReference>
<dbReference type="PANTHER" id="PTHR30273">
    <property type="entry name" value="PERIPLASMIC SIGNAL SENSOR AND SIGMA FACTOR ACTIVATOR FECR-RELATED"/>
    <property type="match status" value="1"/>
</dbReference>